<dbReference type="InterPro" id="IPR007244">
    <property type="entry name" value="Naa35_N"/>
</dbReference>
<keyword evidence="3" id="KW-0963">Cytoplasm</keyword>
<dbReference type="AlphaFoldDB" id="A0A9P0QPQ0"/>
<name>A0A9P0QPQ0_9ASCO</name>
<comment type="similarity">
    <text evidence="2">Belongs to the MAK10 family.</text>
</comment>
<dbReference type="GO" id="GO:0031417">
    <property type="term" value="C:NatC complex"/>
    <property type="evidence" value="ECO:0007669"/>
    <property type="project" value="InterPro"/>
</dbReference>
<dbReference type="Pfam" id="PF04112">
    <property type="entry name" value="Mak10"/>
    <property type="match status" value="1"/>
</dbReference>
<dbReference type="EMBL" id="CAKXYY010000007">
    <property type="protein sequence ID" value="CAH2352636.1"/>
    <property type="molecule type" value="Genomic_DNA"/>
</dbReference>
<evidence type="ECO:0000256" key="1">
    <source>
        <dbReference type="ARBA" id="ARBA00004496"/>
    </source>
</evidence>
<dbReference type="OrthoDB" id="269405at2759"/>
<accession>A0A9P0QPQ0</accession>
<evidence type="ECO:0000259" key="4">
    <source>
        <dbReference type="Pfam" id="PF04112"/>
    </source>
</evidence>
<dbReference type="InterPro" id="IPR057982">
    <property type="entry name" value="TPR_NAA35"/>
</dbReference>
<comment type="subcellular location">
    <subcellularLocation>
        <location evidence="1">Cytoplasm</location>
    </subcellularLocation>
</comment>
<evidence type="ECO:0000256" key="3">
    <source>
        <dbReference type="ARBA" id="ARBA00022490"/>
    </source>
</evidence>
<evidence type="ECO:0000313" key="7">
    <source>
        <dbReference type="Proteomes" id="UP000837801"/>
    </source>
</evidence>
<evidence type="ECO:0000256" key="2">
    <source>
        <dbReference type="ARBA" id="ARBA00006289"/>
    </source>
</evidence>
<feature type="domain" description="NAA35-like N-terminal" evidence="4">
    <location>
        <begin position="38"/>
        <end position="210"/>
    </location>
</feature>
<dbReference type="Pfam" id="PF25789">
    <property type="entry name" value="TPR_NAA35"/>
    <property type="match status" value="1"/>
</dbReference>
<dbReference type="PANTHER" id="PTHR21373:SF0">
    <property type="entry name" value="N-ALPHA-ACETYLTRANSFERASE 35, NATC AUXILIARY SUBUNIT"/>
    <property type="match status" value="1"/>
</dbReference>
<feature type="domain" description="NAA35-like TPR repeats" evidence="5">
    <location>
        <begin position="350"/>
        <end position="791"/>
    </location>
</feature>
<evidence type="ECO:0000313" key="6">
    <source>
        <dbReference type="EMBL" id="CAH2352636.1"/>
    </source>
</evidence>
<dbReference type="Proteomes" id="UP000837801">
    <property type="component" value="Unassembled WGS sequence"/>
</dbReference>
<dbReference type="PANTHER" id="PTHR21373">
    <property type="entry name" value="GLUCOSE REPRESSIBLE PROTEIN MAK10"/>
    <property type="match status" value="1"/>
</dbReference>
<keyword evidence="7" id="KW-1185">Reference proteome</keyword>
<evidence type="ECO:0000259" key="5">
    <source>
        <dbReference type="Pfam" id="PF25789"/>
    </source>
</evidence>
<gene>
    <name evidence="6" type="ORF">CLIB1423_07S04126</name>
</gene>
<reference evidence="6" key="1">
    <citation type="submission" date="2022-03" db="EMBL/GenBank/DDBJ databases">
        <authorList>
            <person name="Legras J.-L."/>
            <person name="Devillers H."/>
            <person name="Grondin C."/>
        </authorList>
    </citation>
    <scope>NUCLEOTIDE SEQUENCE</scope>
    <source>
        <strain evidence="6">CLIB 1423</strain>
    </source>
</reference>
<organism evidence="6 7">
    <name type="scientific">[Candida] railenensis</name>
    <dbReference type="NCBI Taxonomy" id="45579"/>
    <lineage>
        <taxon>Eukaryota</taxon>
        <taxon>Fungi</taxon>
        <taxon>Dikarya</taxon>
        <taxon>Ascomycota</taxon>
        <taxon>Saccharomycotina</taxon>
        <taxon>Pichiomycetes</taxon>
        <taxon>Debaryomycetaceae</taxon>
        <taxon>Kurtzmaniella</taxon>
    </lineage>
</organism>
<sequence>MNNIKDGLDDLNLNLKDPDNYVDITDLLFASVKSIENHQVVKSKYFDLLEGTRAVETDNIRLDTGMLRYELSEEELAFDPSLPISVKSMIAVMDKLYTLLMSWLNNSSLPVTILSCRYVQTILQNYTASVTKSIDICSLSDPRIRTENKGGNEFEKFLSEKVLKAFILGLCKYVGFVLGVGTSILYEEEDLTTRNMDLDFLSQLDKKSVLEEIRSAIFLINDKKDSAGNLIDLDNLIYRLEILHKMNEIESILKLSFEIEQTTYSIKPTIAFLDESVYILQTQIKSLSNYRSYIPPGSFSKFVQLDLNNKSITTELYELDTTESFNNLVNMFSQLNESLLKSSEISNYYQFQNFIQYEITNNMNSTFNVFVRGLFQLFLIRDNKAIMGSTRGENILTVTQKMMENLNTIDSQIFDVNGWPDLKEPIKQDILNKFDQLLNDLESISYHTLSNSTNNRCRQRQLMSRGLLVWDTLQVASENFELEVWENFRIGDELEGNNQPSLPISSYIYYNKLSLMIDILFRGFELDLYKIFEAPQIYWYISYLSQLALELLQGRIRHQLESKVQYLTTGLSKKIKKLKAGDKKEKMKKLQQEKLTHVVPKINLTIQYNENYLSKLFEGYFRITDAIKIYFSLLHFVKVIDLLKGPPKSKYTSLENIYNLRMKPFSSIGVPSLPTFEHYKSAIEINETNVTKENVRKIYSHCLDEFNEAKNIFRDLLEFIENKKLSGYYFLDGCSGNEEWIKALKKTCIHYLVEVKKLGKMLDEDNAALTTANDKKKYDLELETGFHIYFPKITVRERS</sequence>
<proteinExistence type="inferred from homology"/>
<protein>
    <submittedName>
        <fullName evidence="6">N-alpha-acetyltransferase 35, NatC auxiliary subunit</fullName>
    </submittedName>
</protein>
<comment type="caution">
    <text evidence="6">The sequence shown here is derived from an EMBL/GenBank/DDBJ whole genome shotgun (WGS) entry which is preliminary data.</text>
</comment>
<dbReference type="InterPro" id="IPR057983">
    <property type="entry name" value="NAA35-like_N"/>
</dbReference>